<dbReference type="AlphaFoldDB" id="A0A6J3F7E5"/>
<sequence>MQLIHILRNCTNRYPTEMTGVKFRMAIACTPGEAHAGPNLYRGFHCQLKSSLRAQITYASTRSGFRQVGKARWSAGSFPQLWLLAGGSAPFLLAPPLSVAPPLRPANDATTGNDDTGEGFRAGPGTGSPGVRGFTSETKQRLVWKEPELRAEVAAATAAAKKRVPNLGACK</sequence>
<gene>
    <name evidence="3 4" type="primary">LOC116528479</name>
</gene>
<keyword evidence="2" id="KW-1185">Reference proteome</keyword>
<reference evidence="3 4" key="1">
    <citation type="submission" date="2025-04" db="UniProtKB">
        <authorList>
            <consortium name="RefSeq"/>
        </authorList>
    </citation>
    <scope>IDENTIFICATION</scope>
    <source>
        <tissue evidence="3 4">Blood</tissue>
    </source>
</reference>
<accession>A0A6J3F7E5</accession>
<name>A0A6J3F7E5_SAPAP</name>
<protein>
    <submittedName>
        <fullName evidence="3 4">Uncharacterized protein LOC116528479</fullName>
    </submittedName>
</protein>
<feature type="compositionally biased region" description="Gly residues" evidence="1">
    <location>
        <begin position="120"/>
        <end position="130"/>
    </location>
</feature>
<dbReference type="Proteomes" id="UP000504640">
    <property type="component" value="Unplaced"/>
</dbReference>
<proteinExistence type="predicted"/>
<evidence type="ECO:0000313" key="3">
    <source>
        <dbReference type="RefSeq" id="XP_032101578.1"/>
    </source>
</evidence>
<dbReference type="GeneID" id="116528479"/>
<evidence type="ECO:0000256" key="1">
    <source>
        <dbReference type="SAM" id="MobiDB-lite"/>
    </source>
</evidence>
<organism evidence="2 4">
    <name type="scientific">Sapajus apella</name>
    <name type="common">Brown-capped capuchin</name>
    <name type="synonym">Cebus apella</name>
    <dbReference type="NCBI Taxonomy" id="9515"/>
    <lineage>
        <taxon>Eukaryota</taxon>
        <taxon>Metazoa</taxon>
        <taxon>Chordata</taxon>
        <taxon>Craniata</taxon>
        <taxon>Vertebrata</taxon>
        <taxon>Euteleostomi</taxon>
        <taxon>Mammalia</taxon>
        <taxon>Eutheria</taxon>
        <taxon>Euarchontoglires</taxon>
        <taxon>Primates</taxon>
        <taxon>Haplorrhini</taxon>
        <taxon>Platyrrhini</taxon>
        <taxon>Cebidae</taxon>
        <taxon>Cebinae</taxon>
        <taxon>Sapajus</taxon>
    </lineage>
</organism>
<dbReference type="RefSeq" id="XP_032101579.1">
    <property type="nucleotide sequence ID" value="XM_032245688.1"/>
</dbReference>
<feature type="region of interest" description="Disordered" evidence="1">
    <location>
        <begin position="103"/>
        <end position="139"/>
    </location>
</feature>
<evidence type="ECO:0000313" key="4">
    <source>
        <dbReference type="RefSeq" id="XP_032101579.1"/>
    </source>
</evidence>
<evidence type="ECO:0000313" key="2">
    <source>
        <dbReference type="Proteomes" id="UP000504640"/>
    </source>
</evidence>
<dbReference type="RefSeq" id="XP_032101578.1">
    <property type="nucleotide sequence ID" value="XM_032245687.1"/>
</dbReference>